<dbReference type="Proteomes" id="UP000000639">
    <property type="component" value="Chromosome"/>
</dbReference>
<accession>A1SWJ6</accession>
<keyword evidence="5" id="KW-1185">Reference proteome</keyword>
<dbReference type="SUPFAM" id="SSF89733">
    <property type="entry name" value="L-sulfolactate dehydrogenase-like"/>
    <property type="match status" value="1"/>
</dbReference>
<dbReference type="OrthoDB" id="9769447at2"/>
<evidence type="ECO:0000256" key="1">
    <source>
        <dbReference type="ARBA" id="ARBA00006056"/>
    </source>
</evidence>
<dbReference type="KEGG" id="pin:Ping_2116"/>
<sequence>MSHLTINLTLEEIYDLAKTALLSQGANEENAAAIANTVTIAERDGAISHGLFRIPGYIVGLQSKKVVGTATPEIEEVTPIIFRCDAKNGYAPLTHEHCLPPLIDAAKKFGLAAVAIQNSHHFAALWPEVEKMSEAGLIGLTTVSYLPWVAPAGGKTPIFGTNPMAFSWPRAGKNPVVIDMATSSMAMGEVMIAARDGYEVPLGTGLSESGELTTDAAEIVKGVLLPFGGHKGSALALMVELLSGPLVGETFSYETQERDKAEEGPARGGQFILAISPDILSGKNTSEQTDRFFEKYDAIEGARTPGARRHKNRENSGPRSVNADLVKTIEQLRTDGLIT</sequence>
<dbReference type="HOGENOM" id="CLU_040452_0_0_6"/>
<protein>
    <submittedName>
        <fullName evidence="4">Malate/L-lactate dehydrogenase</fullName>
    </submittedName>
</protein>
<dbReference type="Gene3D" id="3.30.1370.60">
    <property type="entry name" value="Hypothetical oxidoreductase yiak, domain 2"/>
    <property type="match status" value="1"/>
</dbReference>
<evidence type="ECO:0000256" key="2">
    <source>
        <dbReference type="ARBA" id="ARBA00023002"/>
    </source>
</evidence>
<dbReference type="InterPro" id="IPR043143">
    <property type="entry name" value="Mal/L-sulf/L-lact_DH-like_NADP"/>
</dbReference>
<comment type="similarity">
    <text evidence="1">Belongs to the LDH2/MDH2 oxidoreductase family.</text>
</comment>
<reference evidence="4 5" key="1">
    <citation type="submission" date="2007-01" db="EMBL/GenBank/DDBJ databases">
        <title>Complete sequence of Psychromonas ingrahamii 37.</title>
        <authorList>
            <consortium name="US DOE Joint Genome Institute"/>
            <person name="Copeland A."/>
            <person name="Lucas S."/>
            <person name="Lapidus A."/>
            <person name="Barry K."/>
            <person name="Detter J.C."/>
            <person name="Glavina del Rio T."/>
            <person name="Hammon N."/>
            <person name="Israni S."/>
            <person name="Dalin E."/>
            <person name="Tice H."/>
            <person name="Pitluck S."/>
            <person name="Thompson L.S."/>
            <person name="Brettin T."/>
            <person name="Bruce D."/>
            <person name="Han C."/>
            <person name="Tapia R."/>
            <person name="Schmutz J."/>
            <person name="Larimer F."/>
            <person name="Land M."/>
            <person name="Hauser L."/>
            <person name="Kyrpides N."/>
            <person name="Ivanova N."/>
            <person name="Staley J."/>
            <person name="Richardson P."/>
        </authorList>
    </citation>
    <scope>NUCLEOTIDE SEQUENCE [LARGE SCALE GENOMIC DNA]</scope>
    <source>
        <strain evidence="4 5">37</strain>
    </source>
</reference>
<name>A1SWJ6_PSYIN</name>
<evidence type="ECO:0000256" key="3">
    <source>
        <dbReference type="SAM" id="MobiDB-lite"/>
    </source>
</evidence>
<keyword evidence="2" id="KW-0560">Oxidoreductase</keyword>
<evidence type="ECO:0000313" key="5">
    <source>
        <dbReference type="Proteomes" id="UP000000639"/>
    </source>
</evidence>
<dbReference type="STRING" id="357804.Ping_2116"/>
<dbReference type="InterPro" id="IPR003767">
    <property type="entry name" value="Malate/L-lactate_DH-like"/>
</dbReference>
<dbReference type="RefSeq" id="WP_011770421.1">
    <property type="nucleotide sequence ID" value="NC_008709.1"/>
</dbReference>
<proteinExistence type="inferred from homology"/>
<dbReference type="Pfam" id="PF02615">
    <property type="entry name" value="Ldh_2"/>
    <property type="match status" value="1"/>
</dbReference>
<dbReference type="Gene3D" id="1.10.1530.10">
    <property type="match status" value="1"/>
</dbReference>
<organism evidence="4 5">
    <name type="scientific">Psychromonas ingrahamii (strain DSM 17664 / CCUG 51855 / 37)</name>
    <dbReference type="NCBI Taxonomy" id="357804"/>
    <lineage>
        <taxon>Bacteria</taxon>
        <taxon>Pseudomonadati</taxon>
        <taxon>Pseudomonadota</taxon>
        <taxon>Gammaproteobacteria</taxon>
        <taxon>Alteromonadales</taxon>
        <taxon>Psychromonadaceae</taxon>
        <taxon>Psychromonas</taxon>
    </lineage>
</organism>
<gene>
    <name evidence="4" type="ordered locus">Ping_2116</name>
</gene>
<dbReference type="EMBL" id="CP000510">
    <property type="protein sequence ID" value="ABM03861.1"/>
    <property type="molecule type" value="Genomic_DNA"/>
</dbReference>
<feature type="region of interest" description="Disordered" evidence="3">
    <location>
        <begin position="303"/>
        <end position="322"/>
    </location>
</feature>
<dbReference type="PANTHER" id="PTHR11091">
    <property type="entry name" value="OXIDOREDUCTASE-RELATED"/>
    <property type="match status" value="1"/>
</dbReference>
<dbReference type="GO" id="GO:0016491">
    <property type="term" value="F:oxidoreductase activity"/>
    <property type="evidence" value="ECO:0007669"/>
    <property type="project" value="UniProtKB-KW"/>
</dbReference>
<dbReference type="InterPro" id="IPR036111">
    <property type="entry name" value="Mal/L-sulfo/L-lacto_DH-like_sf"/>
</dbReference>
<dbReference type="AlphaFoldDB" id="A1SWJ6"/>
<dbReference type="PANTHER" id="PTHR11091:SF0">
    <property type="entry name" value="MALATE DEHYDROGENASE"/>
    <property type="match status" value="1"/>
</dbReference>
<dbReference type="eggNOG" id="COG2055">
    <property type="taxonomic scope" value="Bacteria"/>
</dbReference>
<evidence type="ECO:0000313" key="4">
    <source>
        <dbReference type="EMBL" id="ABM03861.1"/>
    </source>
</evidence>
<dbReference type="InterPro" id="IPR043144">
    <property type="entry name" value="Mal/L-sulf/L-lact_DH-like_ah"/>
</dbReference>